<protein>
    <submittedName>
        <fullName evidence="1">6016_t:CDS:1</fullName>
    </submittedName>
</protein>
<proteinExistence type="predicted"/>
<sequence>PKFLSTSALSFSLEDTKALNVKFDGSEDPNSVIPGLNDMNDTEIPTMLLLPNISKTDFGLDVDEIDHLELSDDAKSFFFHMSKMVKNEDAVSGTSEAKTDTVVMTILTSLAIVWPLNISQHPLLSFTIKERKIKANPEFTISTRNISIVIVEDKHLRNISVDNGCGEPQIAAELLAAAYENRQKNVMGDQVLFAVR</sequence>
<feature type="non-terminal residue" evidence="1">
    <location>
        <position position="196"/>
    </location>
</feature>
<accession>A0A9N9E3W3</accession>
<keyword evidence="2" id="KW-1185">Reference proteome</keyword>
<organism evidence="1 2">
    <name type="scientific">Paraglomus brasilianum</name>
    <dbReference type="NCBI Taxonomy" id="144538"/>
    <lineage>
        <taxon>Eukaryota</taxon>
        <taxon>Fungi</taxon>
        <taxon>Fungi incertae sedis</taxon>
        <taxon>Mucoromycota</taxon>
        <taxon>Glomeromycotina</taxon>
        <taxon>Glomeromycetes</taxon>
        <taxon>Paraglomerales</taxon>
        <taxon>Paraglomeraceae</taxon>
        <taxon>Paraglomus</taxon>
    </lineage>
</organism>
<name>A0A9N9E3W3_9GLOM</name>
<gene>
    <name evidence="1" type="ORF">PBRASI_LOCUS10900</name>
</gene>
<feature type="non-terminal residue" evidence="1">
    <location>
        <position position="1"/>
    </location>
</feature>
<dbReference type="OrthoDB" id="2447694at2759"/>
<reference evidence="1" key="1">
    <citation type="submission" date="2021-06" db="EMBL/GenBank/DDBJ databases">
        <authorList>
            <person name="Kallberg Y."/>
            <person name="Tangrot J."/>
            <person name="Rosling A."/>
        </authorList>
    </citation>
    <scope>NUCLEOTIDE SEQUENCE</scope>
    <source>
        <strain evidence="1">BR232B</strain>
    </source>
</reference>
<dbReference type="Proteomes" id="UP000789739">
    <property type="component" value="Unassembled WGS sequence"/>
</dbReference>
<dbReference type="EMBL" id="CAJVPI010003893">
    <property type="protein sequence ID" value="CAG8663231.1"/>
    <property type="molecule type" value="Genomic_DNA"/>
</dbReference>
<comment type="caution">
    <text evidence="1">The sequence shown here is derived from an EMBL/GenBank/DDBJ whole genome shotgun (WGS) entry which is preliminary data.</text>
</comment>
<dbReference type="AlphaFoldDB" id="A0A9N9E3W3"/>
<evidence type="ECO:0000313" key="2">
    <source>
        <dbReference type="Proteomes" id="UP000789739"/>
    </source>
</evidence>
<evidence type="ECO:0000313" key="1">
    <source>
        <dbReference type="EMBL" id="CAG8663231.1"/>
    </source>
</evidence>